<gene>
    <name evidence="4" type="ORF">DU473_04975</name>
</gene>
<sequence>MKKNILLLICTLGFFFSACSVKNSNDLYNLNAKEWYDQIIKDLKDKDLEKADTHYNGMASEHISDPLLETVLIILAQAHIDEEEYQLANFYLDEYNKKFGTSQNIDYIHYLKIKAKFDAFSQPNRNQALMLESQKEIDNFLKKYPYTEFKPLVQTMLTKFNLAVFYLDDTIKDLYKRLDKKQSYEIYKDRIEHSEFFNKSIIKPELPWYRSIFESF</sequence>
<evidence type="ECO:0000313" key="4">
    <source>
        <dbReference type="EMBL" id="TBR81164.1"/>
    </source>
</evidence>
<organism evidence="4 5">
    <name type="scientific">Campylobacter novaezeelandiae</name>
    <dbReference type="NCBI Taxonomy" id="2267891"/>
    <lineage>
        <taxon>Bacteria</taxon>
        <taxon>Pseudomonadati</taxon>
        <taxon>Campylobacterota</taxon>
        <taxon>Epsilonproteobacteria</taxon>
        <taxon>Campylobacterales</taxon>
        <taxon>Campylobacteraceae</taxon>
        <taxon>Campylobacter</taxon>
    </lineage>
</organism>
<dbReference type="Gene3D" id="1.25.40.10">
    <property type="entry name" value="Tetratricopeptide repeat domain"/>
    <property type="match status" value="1"/>
</dbReference>
<evidence type="ECO:0000259" key="3">
    <source>
        <dbReference type="Pfam" id="PF13525"/>
    </source>
</evidence>
<name>A0A4Q9JU86_9BACT</name>
<dbReference type="Proteomes" id="UP000292583">
    <property type="component" value="Unassembled WGS sequence"/>
</dbReference>
<dbReference type="Pfam" id="PF13525">
    <property type="entry name" value="YfiO"/>
    <property type="match status" value="1"/>
</dbReference>
<feature type="chain" id="PRO_5020861259" evidence="2">
    <location>
        <begin position="21"/>
        <end position="216"/>
    </location>
</feature>
<keyword evidence="5" id="KW-1185">Reference proteome</keyword>
<feature type="domain" description="Outer membrane lipoprotein BamD-like" evidence="3">
    <location>
        <begin position="31"/>
        <end position="164"/>
    </location>
</feature>
<comment type="caution">
    <text evidence="4">The sequence shown here is derived from an EMBL/GenBank/DDBJ whole genome shotgun (WGS) entry which is preliminary data.</text>
</comment>
<dbReference type="PROSITE" id="PS51257">
    <property type="entry name" value="PROKAR_LIPOPROTEIN"/>
    <property type="match status" value="1"/>
</dbReference>
<dbReference type="EMBL" id="QPGR01000007">
    <property type="protein sequence ID" value="TBR81164.1"/>
    <property type="molecule type" value="Genomic_DNA"/>
</dbReference>
<keyword evidence="1 2" id="KW-0732">Signal</keyword>
<reference evidence="4 5" key="1">
    <citation type="submission" date="2018-07" db="EMBL/GenBank/DDBJ databases">
        <title>Campylobacter zealandensis sp. nov., isolated from birds and water in New Zealand.</title>
        <authorList>
            <person name="Wilkinson D.A."/>
            <person name="Biggs P.J."/>
            <person name="French N.P."/>
            <person name="Midwinter A.C."/>
        </authorList>
    </citation>
    <scope>NUCLEOTIDE SEQUENCE [LARGE SCALE GENOMIC DNA]</scope>
    <source>
        <strain evidence="4 5">B423b</strain>
    </source>
</reference>
<evidence type="ECO:0000256" key="1">
    <source>
        <dbReference type="ARBA" id="ARBA00022729"/>
    </source>
</evidence>
<feature type="signal peptide" evidence="2">
    <location>
        <begin position="1"/>
        <end position="20"/>
    </location>
</feature>
<accession>A0A4Q9JU86</accession>
<dbReference type="OrthoDB" id="5342947at2"/>
<protein>
    <submittedName>
        <fullName evidence="4">Outer membrane protein assembly factor BamD</fullName>
    </submittedName>
</protein>
<dbReference type="RefSeq" id="WP_131186637.1">
    <property type="nucleotide sequence ID" value="NZ_QPGR01000007.1"/>
</dbReference>
<dbReference type="InterPro" id="IPR039565">
    <property type="entry name" value="BamD-like"/>
</dbReference>
<evidence type="ECO:0000256" key="2">
    <source>
        <dbReference type="SAM" id="SignalP"/>
    </source>
</evidence>
<evidence type="ECO:0000313" key="5">
    <source>
        <dbReference type="Proteomes" id="UP000292583"/>
    </source>
</evidence>
<dbReference type="AlphaFoldDB" id="A0A4Q9JU86"/>
<dbReference type="InterPro" id="IPR011990">
    <property type="entry name" value="TPR-like_helical_dom_sf"/>
</dbReference>
<proteinExistence type="predicted"/>